<organism evidence="3">
    <name type="scientific">uncultured bacterium A1Q1_fos_1000</name>
    <dbReference type="NCBI Taxonomy" id="1256536"/>
    <lineage>
        <taxon>Bacteria</taxon>
        <taxon>environmental samples</taxon>
    </lineage>
</organism>
<dbReference type="InterPro" id="IPR049052">
    <property type="entry name" value="nSTAND1"/>
</dbReference>
<evidence type="ECO:0000259" key="2">
    <source>
        <dbReference type="Pfam" id="PF20703"/>
    </source>
</evidence>
<name>L7VWJ9_9BACT</name>
<dbReference type="SUPFAM" id="SSF141571">
    <property type="entry name" value="Pentapeptide repeat-like"/>
    <property type="match status" value="1"/>
</dbReference>
<feature type="region of interest" description="Disordered" evidence="1">
    <location>
        <begin position="714"/>
        <end position="733"/>
    </location>
</feature>
<evidence type="ECO:0000313" key="3">
    <source>
        <dbReference type="EMBL" id="AGC71413.1"/>
    </source>
</evidence>
<reference evidence="3" key="1">
    <citation type="submission" date="2012-09" db="EMBL/GenBank/DDBJ databases">
        <title>Metagenomic Characterization of a Microbial Community in Wastewater Detects High Levels of Antibiotic Resistance.</title>
        <authorList>
            <person name="Abrams M."/>
            <person name="Caldwell A."/>
            <person name="Vandaei E."/>
            <person name="Lee W."/>
            <person name="Perrott J."/>
            <person name="Khan S.Y."/>
            <person name="Ta J."/>
            <person name="Romero D."/>
            <person name="Nguyen V."/>
            <person name="Pourmand N."/>
            <person name="Ouverney C.C."/>
        </authorList>
    </citation>
    <scope>NUCLEOTIDE SEQUENCE</scope>
</reference>
<dbReference type="Pfam" id="PF00805">
    <property type="entry name" value="Pentapeptide"/>
    <property type="match status" value="1"/>
</dbReference>
<dbReference type="Pfam" id="PF20703">
    <property type="entry name" value="nSTAND1"/>
    <property type="match status" value="1"/>
</dbReference>
<dbReference type="Gene3D" id="2.160.20.80">
    <property type="entry name" value="E3 ubiquitin-protein ligase SopA"/>
    <property type="match status" value="1"/>
</dbReference>
<dbReference type="EMBL" id="JX649871">
    <property type="protein sequence ID" value="AGC71413.1"/>
    <property type="molecule type" value="Genomic_DNA"/>
</dbReference>
<dbReference type="AlphaFoldDB" id="L7VWJ9"/>
<dbReference type="InterPro" id="IPR001646">
    <property type="entry name" value="5peptide_repeat"/>
</dbReference>
<proteinExistence type="predicted"/>
<feature type="domain" description="Novel STAND NTPase 1" evidence="2">
    <location>
        <begin position="7"/>
        <end position="232"/>
    </location>
</feature>
<accession>L7VWJ9</accession>
<sequence>MTTPVHPYPGARPLQLEDEAILLGREADVRRIVNSVTSSYTKVVELTADSGVGKSSLLNAGLNPELRRSGRVVVHIDAWSDLAGDNDLDRYIFAVHSALERQDLLRPFCSRTDPLGYVAELSDVYGSNLVLVFDQLEELFRDSQELGSGFVREIGSLIANPRTRIPYTHVLSMRREFTDELRPLEEMLDRSQVEHIRLGEIADNDIADIVSEPLLLEDIPVEDAAVDEILRRYLLARDVDGRQVERSDRRVGLLHLQGLLWVLADQLAFDVDRGLGLEGLSAAECWPTEIATPHDAAKMFALALETYVDLKVGALATMAGGRGEEVADVVANMAQHLSSRGYKLVRDTDSLAPLALPGLAQLGLRDGEVAIAAAVARSILSTKETSDLEREIGVALRGSSYLLSDPADQRSLDVLRQELVAQDDAPAAMASGRMRYATAIDLLSACLSNFEGALGWLVETSIVRMTRTISGERVVALIHDGFGASLASWGARRLRSQDAPLRSLTALAGLTVFDDGTTISGTTQAPLVIRDARWLGCLVTADLRNVVFENCHFGGTRFQGCVLENVQFDGCALWGAIFAECNVSGDMGLLISGGREDAEIRTLTISGGSVLAPLADESGPRGGLRFEHLDGYGLFLDSVAGGPWVLDDCRLAHVSMDHDSDLNAGPLGPGWILRSTVRHLTTSTKHVGVVEIGAGSSVAFIEAGSGARELDDALGDLSENQRSPVVAGEPQSG</sequence>
<dbReference type="SUPFAM" id="SSF52540">
    <property type="entry name" value="P-loop containing nucleoside triphosphate hydrolases"/>
    <property type="match status" value="1"/>
</dbReference>
<protein>
    <recommendedName>
        <fullName evidence="2">Novel STAND NTPase 1 domain-containing protein</fullName>
    </recommendedName>
</protein>
<dbReference type="InterPro" id="IPR027417">
    <property type="entry name" value="P-loop_NTPase"/>
</dbReference>
<evidence type="ECO:0000256" key="1">
    <source>
        <dbReference type="SAM" id="MobiDB-lite"/>
    </source>
</evidence>